<dbReference type="AlphaFoldDB" id="A0A0G1QJ35"/>
<dbReference type="InterPro" id="IPR052514">
    <property type="entry name" value="SAM-dependent_MTase"/>
</dbReference>
<evidence type="ECO:0000313" key="2">
    <source>
        <dbReference type="EMBL" id="KKU17788.1"/>
    </source>
</evidence>
<evidence type="ECO:0000259" key="1">
    <source>
        <dbReference type="Pfam" id="PF05050"/>
    </source>
</evidence>
<sequence length="297" mass="33948">MINNEEFQKRLAFSRRSRFLQLITGPLKIFKYVFLTRLAFLIRKPIKGKAKLFFGRDIIGFFPEPVFSYLYLYGFSEESLTQSVSKYLKKGMTFLDVGSHVGYYSVLASKLVGEKGEVFAFEPTPSTYELLYSNVKKFNNVSAFPLAAWSQTQDLNFLDYGPFYAGVNSYTEARMSAEYLKKAAPDKLRVKAVSLDDFCQAFRLKPDFVKIDAESAELSVLKGMPTVIKNDKPIISIEIGDKKVHSKNGSLACIKFLEKLGYLAYDMEDGRTKRHKLRASYYLVYDNLLFLPKRGAK</sequence>
<keyword evidence="2" id="KW-0489">Methyltransferase</keyword>
<dbReference type="Pfam" id="PF05050">
    <property type="entry name" value="Methyltransf_21"/>
    <property type="match status" value="1"/>
</dbReference>
<dbReference type="STRING" id="1618589.UX25_C0001G0002"/>
<dbReference type="GO" id="GO:0032259">
    <property type="term" value="P:methylation"/>
    <property type="evidence" value="ECO:0007669"/>
    <property type="project" value="UniProtKB-KW"/>
</dbReference>
<evidence type="ECO:0000313" key="3">
    <source>
        <dbReference type="Proteomes" id="UP000034922"/>
    </source>
</evidence>
<dbReference type="EMBL" id="LCLM01000001">
    <property type="protein sequence ID" value="KKU17788.1"/>
    <property type="molecule type" value="Genomic_DNA"/>
</dbReference>
<dbReference type="InterPro" id="IPR006342">
    <property type="entry name" value="FkbM_mtfrase"/>
</dbReference>
<reference evidence="2 3" key="1">
    <citation type="journal article" date="2015" name="Nature">
        <title>rRNA introns, odd ribosomes, and small enigmatic genomes across a large radiation of phyla.</title>
        <authorList>
            <person name="Brown C.T."/>
            <person name="Hug L.A."/>
            <person name="Thomas B.C."/>
            <person name="Sharon I."/>
            <person name="Castelle C.J."/>
            <person name="Singh A."/>
            <person name="Wilkins M.J."/>
            <person name="Williams K.H."/>
            <person name="Banfield J.F."/>
        </authorList>
    </citation>
    <scope>NUCLEOTIDE SEQUENCE [LARGE SCALE GENOMIC DNA]</scope>
</reference>
<dbReference type="InterPro" id="IPR029063">
    <property type="entry name" value="SAM-dependent_MTases_sf"/>
</dbReference>
<dbReference type="PANTHER" id="PTHR34203:SF15">
    <property type="entry name" value="SLL1173 PROTEIN"/>
    <property type="match status" value="1"/>
</dbReference>
<accession>A0A0G1QJ35</accession>
<feature type="domain" description="Methyltransferase FkbM" evidence="1">
    <location>
        <begin position="96"/>
        <end position="262"/>
    </location>
</feature>
<organism evidence="2 3">
    <name type="scientific">Candidatus Woesebacteria bacterium GW2011_GWC2_45_9</name>
    <dbReference type="NCBI Taxonomy" id="1618589"/>
    <lineage>
        <taxon>Bacteria</taxon>
        <taxon>Candidatus Woeseibacteriota</taxon>
    </lineage>
</organism>
<dbReference type="SUPFAM" id="SSF53335">
    <property type="entry name" value="S-adenosyl-L-methionine-dependent methyltransferases"/>
    <property type="match status" value="1"/>
</dbReference>
<dbReference type="Gene3D" id="3.40.50.150">
    <property type="entry name" value="Vaccinia Virus protein VP39"/>
    <property type="match status" value="1"/>
</dbReference>
<gene>
    <name evidence="2" type="ORF">UX25_C0001G0002</name>
</gene>
<dbReference type="PANTHER" id="PTHR34203">
    <property type="entry name" value="METHYLTRANSFERASE, FKBM FAMILY PROTEIN"/>
    <property type="match status" value="1"/>
</dbReference>
<proteinExistence type="predicted"/>
<name>A0A0G1QJ35_9BACT</name>
<dbReference type="Proteomes" id="UP000034922">
    <property type="component" value="Unassembled WGS sequence"/>
</dbReference>
<comment type="caution">
    <text evidence="2">The sequence shown here is derived from an EMBL/GenBank/DDBJ whole genome shotgun (WGS) entry which is preliminary data.</text>
</comment>
<protein>
    <submittedName>
        <fullName evidence="2">Methyltransferase</fullName>
    </submittedName>
</protein>
<keyword evidence="2" id="KW-0808">Transferase</keyword>
<dbReference type="NCBIfam" id="TIGR01444">
    <property type="entry name" value="fkbM_fam"/>
    <property type="match status" value="1"/>
</dbReference>
<dbReference type="GO" id="GO:0008168">
    <property type="term" value="F:methyltransferase activity"/>
    <property type="evidence" value="ECO:0007669"/>
    <property type="project" value="UniProtKB-KW"/>
</dbReference>